<dbReference type="Ensembl" id="ENSCMMT00000002844.1">
    <property type="protein sequence ID" value="ENSCMMP00000002527.1"/>
    <property type="gene ID" value="ENSCMMG00000001639.1"/>
</dbReference>
<dbReference type="PANTHER" id="PTHR21292:SF14">
    <property type="entry name" value="EXOCYST COMPLEX COMPONENT 3-LIKE PROTEIN 4"/>
    <property type="match status" value="1"/>
</dbReference>
<dbReference type="InterPro" id="IPR042532">
    <property type="entry name" value="EXOC3/Sec6_C"/>
</dbReference>
<organism evidence="3 4">
    <name type="scientific">Cairina moschata</name>
    <name type="common">Muscovy duck</name>
    <dbReference type="NCBI Taxonomy" id="8855"/>
    <lineage>
        <taxon>Eukaryota</taxon>
        <taxon>Metazoa</taxon>
        <taxon>Chordata</taxon>
        <taxon>Craniata</taxon>
        <taxon>Vertebrata</taxon>
        <taxon>Euteleostomi</taxon>
        <taxon>Archelosauria</taxon>
        <taxon>Archosauria</taxon>
        <taxon>Dinosauria</taxon>
        <taxon>Saurischia</taxon>
        <taxon>Theropoda</taxon>
        <taxon>Coelurosauria</taxon>
        <taxon>Aves</taxon>
        <taxon>Neognathae</taxon>
        <taxon>Galloanserae</taxon>
        <taxon>Anseriformes</taxon>
        <taxon>Anatidae</taxon>
        <taxon>Anatinae</taxon>
        <taxon>Cairina</taxon>
    </lineage>
</organism>
<dbReference type="Gene3D" id="1.10.357.70">
    <property type="entry name" value="Exocyst complex component Sec6, C-terminal domain"/>
    <property type="match status" value="1"/>
</dbReference>
<comment type="similarity">
    <text evidence="1">Belongs to the SEC6 family.</text>
</comment>
<evidence type="ECO:0000256" key="2">
    <source>
        <dbReference type="SAM" id="MobiDB-lite"/>
    </source>
</evidence>
<dbReference type="GO" id="GO:0000145">
    <property type="term" value="C:exocyst"/>
    <property type="evidence" value="ECO:0007669"/>
    <property type="project" value="InterPro"/>
</dbReference>
<keyword evidence="4" id="KW-1185">Reference proteome</keyword>
<dbReference type="AlphaFoldDB" id="A0A8C3BB62"/>
<reference evidence="3" key="1">
    <citation type="submission" date="2018-09" db="EMBL/GenBank/DDBJ databases">
        <title>Common duck and Muscovy duck high density SNP chip.</title>
        <authorList>
            <person name="Vignal A."/>
            <person name="Thebault N."/>
            <person name="Warren W.C."/>
        </authorList>
    </citation>
    <scope>NUCLEOTIDE SEQUENCE [LARGE SCALE GENOMIC DNA]</scope>
</reference>
<dbReference type="Pfam" id="PF06046">
    <property type="entry name" value="Sec6"/>
    <property type="match status" value="1"/>
</dbReference>
<protein>
    <submittedName>
        <fullName evidence="3">Exocyst complex component 3 like 4</fullName>
    </submittedName>
</protein>
<dbReference type="InterPro" id="IPR010326">
    <property type="entry name" value="EXOC3/Sec6"/>
</dbReference>
<dbReference type="Gene3D" id="1.10.357.50">
    <property type="match status" value="1"/>
</dbReference>
<reference evidence="3" key="3">
    <citation type="submission" date="2025-09" db="UniProtKB">
        <authorList>
            <consortium name="Ensembl"/>
        </authorList>
    </citation>
    <scope>IDENTIFICATION</scope>
</reference>
<evidence type="ECO:0000313" key="3">
    <source>
        <dbReference type="Ensembl" id="ENSCMMP00000002527.1"/>
    </source>
</evidence>
<sequence>MSIKMKLSPITVASEPASPTKSEGKEMEVAPELGSPTLHGENIGLLERGLKTMLSIRKSKQSLKKEKKQEGTGTLRKKRLSFLSSKNYEENKTTVPNDLEEVVDTIETEPIEGKPLSVMEINELIQKQKLLEAFASIKYMEDETIAERDADKYKDNPQEFVRKTKDVDLLYNSIKDMIQSIVVGTLEHPTIEEATLASLVTLIAREEAAHPNAGSTPGSDLLGSPRRWREEWREAINESARKRVLRVPLASKEEESSWLDIHLCFLQKHLSEDLLKIKLSVKKCYPEEYQVCDIYVEAFHKAIASHLQDLSQRVLEFNELYSLLDWVANTYRSELFLGHPDLKPEVKTENLSLLLTPADWDRLKNDYITSVKGKIKSYFGNILRLEVTEKWEKEVHPEVEDNLYHSSLSFDIQTIIGEHMKISGAISKSLKAKTLELCLAELHEFIPRFGEEFMEWHAARDSPVFVPYFAAYINSFHHLVSGLETVFNVNTEELQKILASLTKNFRNMFLNKLRTKTQPLLKKILTKDWILATEKPDSLAAVVSQFSKHLQHTRQPLGQELLRHVHKYVVREYIVQVIKPRRKMNRETRQQVSERMSQEAKILNKVLIDQGSDSDWLLPALHHIANIIGEKKKDRIKEHVKELSQDYPDIRKEHILAILMLRGLGYTRRAAIFRQSFHCAPECPDSRGENTLFDEIDVSAVISCF</sequence>
<dbReference type="GO" id="GO:0000149">
    <property type="term" value="F:SNARE binding"/>
    <property type="evidence" value="ECO:0007669"/>
    <property type="project" value="TreeGrafter"/>
</dbReference>
<proteinExistence type="inferred from homology"/>
<name>A0A8C3BB62_CAIMO</name>
<evidence type="ECO:0000256" key="1">
    <source>
        <dbReference type="ARBA" id="ARBA00009447"/>
    </source>
</evidence>
<feature type="region of interest" description="Disordered" evidence="2">
    <location>
        <begin position="1"/>
        <end position="42"/>
    </location>
</feature>
<dbReference type="Proteomes" id="UP000694556">
    <property type="component" value="Chromosome 5"/>
</dbReference>
<dbReference type="GO" id="GO:0006887">
    <property type="term" value="P:exocytosis"/>
    <property type="evidence" value="ECO:0007669"/>
    <property type="project" value="InterPro"/>
</dbReference>
<dbReference type="PANTHER" id="PTHR21292">
    <property type="entry name" value="EXOCYST COMPLEX COMPONENT SEC6-RELATED"/>
    <property type="match status" value="1"/>
</dbReference>
<reference evidence="3" key="2">
    <citation type="submission" date="2025-08" db="UniProtKB">
        <authorList>
            <consortium name="Ensembl"/>
        </authorList>
    </citation>
    <scope>IDENTIFICATION</scope>
</reference>
<accession>A0A8C3BB62</accession>
<evidence type="ECO:0000313" key="4">
    <source>
        <dbReference type="Proteomes" id="UP000694556"/>
    </source>
</evidence>
<dbReference type="GO" id="GO:0051601">
    <property type="term" value="P:exocyst localization"/>
    <property type="evidence" value="ECO:0007669"/>
    <property type="project" value="TreeGrafter"/>
</dbReference>